<name>A0A4C1VVD2_EUMVA</name>
<organism evidence="1 2">
    <name type="scientific">Eumeta variegata</name>
    <name type="common">Bagworm moth</name>
    <name type="synonym">Eumeta japonica</name>
    <dbReference type="NCBI Taxonomy" id="151549"/>
    <lineage>
        <taxon>Eukaryota</taxon>
        <taxon>Metazoa</taxon>
        <taxon>Ecdysozoa</taxon>
        <taxon>Arthropoda</taxon>
        <taxon>Hexapoda</taxon>
        <taxon>Insecta</taxon>
        <taxon>Pterygota</taxon>
        <taxon>Neoptera</taxon>
        <taxon>Endopterygota</taxon>
        <taxon>Lepidoptera</taxon>
        <taxon>Glossata</taxon>
        <taxon>Ditrysia</taxon>
        <taxon>Tineoidea</taxon>
        <taxon>Psychidae</taxon>
        <taxon>Oiketicinae</taxon>
        <taxon>Eumeta</taxon>
    </lineage>
</organism>
<sequence length="88" mass="9589">MDAIQRFSVVSVRPVKCHTLTECGRKVEASDVSFRPESESYGDPLPPLTPIRYLIPFPKAGNVLMTPLGLRIPVAGGEHLLSDCSPAR</sequence>
<protein>
    <submittedName>
        <fullName evidence="1">Uncharacterized protein</fullName>
    </submittedName>
</protein>
<dbReference type="EMBL" id="BGZK01000406">
    <property type="protein sequence ID" value="GBP41795.1"/>
    <property type="molecule type" value="Genomic_DNA"/>
</dbReference>
<dbReference type="Proteomes" id="UP000299102">
    <property type="component" value="Unassembled WGS sequence"/>
</dbReference>
<accession>A0A4C1VVD2</accession>
<evidence type="ECO:0000313" key="2">
    <source>
        <dbReference type="Proteomes" id="UP000299102"/>
    </source>
</evidence>
<reference evidence="1 2" key="1">
    <citation type="journal article" date="2019" name="Commun. Biol.">
        <title>The bagworm genome reveals a unique fibroin gene that provides high tensile strength.</title>
        <authorList>
            <person name="Kono N."/>
            <person name="Nakamura H."/>
            <person name="Ohtoshi R."/>
            <person name="Tomita M."/>
            <person name="Numata K."/>
            <person name="Arakawa K."/>
        </authorList>
    </citation>
    <scope>NUCLEOTIDE SEQUENCE [LARGE SCALE GENOMIC DNA]</scope>
</reference>
<comment type="caution">
    <text evidence="1">The sequence shown here is derived from an EMBL/GenBank/DDBJ whole genome shotgun (WGS) entry which is preliminary data.</text>
</comment>
<keyword evidence="2" id="KW-1185">Reference proteome</keyword>
<evidence type="ECO:0000313" key="1">
    <source>
        <dbReference type="EMBL" id="GBP41795.1"/>
    </source>
</evidence>
<gene>
    <name evidence="1" type="ORF">EVAR_26917_1</name>
</gene>
<dbReference type="AlphaFoldDB" id="A0A4C1VVD2"/>
<proteinExistence type="predicted"/>